<evidence type="ECO:0008006" key="4">
    <source>
        <dbReference type="Google" id="ProtNLM"/>
    </source>
</evidence>
<keyword evidence="1" id="KW-0732">Signal</keyword>
<evidence type="ECO:0000256" key="1">
    <source>
        <dbReference type="SAM" id="SignalP"/>
    </source>
</evidence>
<evidence type="ECO:0000313" key="2">
    <source>
        <dbReference type="EMBL" id="GAA5091639.1"/>
    </source>
</evidence>
<dbReference type="InterPro" id="IPR009989">
    <property type="entry name" value="TrbM"/>
</dbReference>
<keyword evidence="3" id="KW-1185">Reference proteome</keyword>
<name>A0ABP9M9V3_9BURK</name>
<dbReference type="Pfam" id="PF07424">
    <property type="entry name" value="TrbM"/>
    <property type="match status" value="1"/>
</dbReference>
<sequence>MPNKKYSKWLLLPLAAFFMLNSSQAELLTGETRLACEAILCLSSSVRPNECNPALKHYFGIKRYSKGVLDWGKTISARKSFLGLCPASSSVDTGNMPALINDIAQGAGRCDADYLNKRLRIRKTRRECTLGDGSDRDSCYQVSYYVISDKKPAYCQAYEDNGLIALDKTQYVGSPEAGGKWVTVSRYE</sequence>
<evidence type="ECO:0000313" key="3">
    <source>
        <dbReference type="Proteomes" id="UP001500227"/>
    </source>
</evidence>
<feature type="signal peptide" evidence="1">
    <location>
        <begin position="1"/>
        <end position="25"/>
    </location>
</feature>
<accession>A0ABP9M9V3</accession>
<comment type="caution">
    <text evidence="2">The sequence shown here is derived from an EMBL/GenBank/DDBJ whole genome shotgun (WGS) entry which is preliminary data.</text>
</comment>
<dbReference type="Proteomes" id="UP001500227">
    <property type="component" value="Unassembled WGS sequence"/>
</dbReference>
<dbReference type="RefSeq" id="WP_345371195.1">
    <property type="nucleotide sequence ID" value="NZ_BAABKD010000011.1"/>
</dbReference>
<protein>
    <recommendedName>
        <fullName evidence="4">Conjugal transfer protein TrbM</fullName>
    </recommendedName>
</protein>
<organism evidence="2 3">
    <name type="scientific">Paenalcaligenes hermetiae</name>
    <dbReference type="NCBI Taxonomy" id="1157987"/>
    <lineage>
        <taxon>Bacteria</taxon>
        <taxon>Pseudomonadati</taxon>
        <taxon>Pseudomonadota</taxon>
        <taxon>Betaproteobacteria</taxon>
        <taxon>Burkholderiales</taxon>
        <taxon>Alcaligenaceae</taxon>
        <taxon>Paenalcaligenes</taxon>
    </lineage>
</organism>
<dbReference type="EMBL" id="BAABKD010000011">
    <property type="protein sequence ID" value="GAA5091639.1"/>
    <property type="molecule type" value="Genomic_DNA"/>
</dbReference>
<feature type="chain" id="PRO_5045355866" description="Conjugal transfer protein TrbM" evidence="1">
    <location>
        <begin position="26"/>
        <end position="188"/>
    </location>
</feature>
<proteinExistence type="predicted"/>
<gene>
    <name evidence="2" type="ORF">GCM10023337_17660</name>
</gene>
<reference evidence="3" key="1">
    <citation type="journal article" date="2019" name="Int. J. Syst. Evol. Microbiol.">
        <title>The Global Catalogue of Microorganisms (GCM) 10K type strain sequencing project: providing services to taxonomists for standard genome sequencing and annotation.</title>
        <authorList>
            <consortium name="The Broad Institute Genomics Platform"/>
            <consortium name="The Broad Institute Genome Sequencing Center for Infectious Disease"/>
            <person name="Wu L."/>
            <person name="Ma J."/>
        </authorList>
    </citation>
    <scope>NUCLEOTIDE SEQUENCE [LARGE SCALE GENOMIC DNA]</scope>
    <source>
        <strain evidence="3">JCM 18423</strain>
    </source>
</reference>